<dbReference type="AlphaFoldDB" id="I0WHQ1"/>
<name>I0WHQ1_9FLAO</name>
<dbReference type="GO" id="GO:0008236">
    <property type="term" value="F:serine-type peptidase activity"/>
    <property type="evidence" value="ECO:0007669"/>
    <property type="project" value="UniProtKB-KW"/>
</dbReference>
<keyword evidence="4" id="KW-0378">Hydrolase</keyword>
<dbReference type="CDD" id="cd07025">
    <property type="entry name" value="Peptidase_S66"/>
    <property type="match status" value="1"/>
</dbReference>
<dbReference type="EMBL" id="AJJU01000003">
    <property type="protein sequence ID" value="EID75917.1"/>
    <property type="molecule type" value="Genomic_DNA"/>
</dbReference>
<dbReference type="PATRIC" id="fig|946077.3.peg.648"/>
<reference evidence="9 10" key="1">
    <citation type="journal article" date="2012" name="J. Bacteriol.">
        <title>Genome Sequence of the Halotolerant Bacterium Imtechella halotolerans K1T.</title>
        <authorList>
            <person name="Kumar S."/>
            <person name="Vikram S."/>
            <person name="Subramanian S."/>
            <person name="Raghava G.P."/>
            <person name="Pinnaka A.K."/>
        </authorList>
    </citation>
    <scope>NUCLEOTIDE SEQUENCE [LARGE SCALE GENOMIC DNA]</scope>
    <source>
        <strain evidence="9 10">K1</strain>
    </source>
</reference>
<dbReference type="Proteomes" id="UP000005938">
    <property type="component" value="Unassembled WGS sequence"/>
</dbReference>
<evidence type="ECO:0000313" key="9">
    <source>
        <dbReference type="EMBL" id="EID75917.1"/>
    </source>
</evidence>
<dbReference type="InterPro" id="IPR029062">
    <property type="entry name" value="Class_I_gatase-like"/>
</dbReference>
<dbReference type="STRING" id="946077.W5A_03204"/>
<dbReference type="InterPro" id="IPR040449">
    <property type="entry name" value="Peptidase_S66_N"/>
</dbReference>
<dbReference type="InterPro" id="IPR003507">
    <property type="entry name" value="S66_fam"/>
</dbReference>
<dbReference type="SUPFAM" id="SSF141986">
    <property type="entry name" value="LD-carboxypeptidase A C-terminal domain-like"/>
    <property type="match status" value="1"/>
</dbReference>
<dbReference type="RefSeq" id="WP_008237354.1">
    <property type="nucleotide sequence ID" value="NZ_AJJU01000003.1"/>
</dbReference>
<keyword evidence="3" id="KW-0645">Protease</keyword>
<sequence>MLLPKPLQPGDTVAIVATARKIDEEELTAAVALLESWGLKVLIGNSIGLQDRQFAGTDSERFADFQTMLYNPTVKGIWCARGGYGTVRIIDILNFSDFSNHPKWIVGYSDITVLHSHLNTLRIASMHATMPVNISRNSAASLASLKTALFGQKNVYDFPHESKKLDTITGELVGGNLSILYSLLGSSSSIDTRGKILFLEDLDEYLYHVDRMMMNLKRNGYFDEIKALLVGGMTKMKDNSIPFGKTAREIIEDVCKNFDFPIIFDVPAGHIQDNRTLIIGKEITIKIGYDKVQLIQ</sequence>
<comment type="similarity">
    <text evidence="1">Belongs to the peptidase S66 family.</text>
</comment>
<evidence type="ECO:0000256" key="2">
    <source>
        <dbReference type="ARBA" id="ARBA00022645"/>
    </source>
</evidence>
<keyword evidence="5" id="KW-0720">Serine protease</keyword>
<dbReference type="Gene3D" id="3.50.30.60">
    <property type="entry name" value="LD-carboxypeptidase A C-terminal domain-like"/>
    <property type="match status" value="1"/>
</dbReference>
<dbReference type="GO" id="GO:0006508">
    <property type="term" value="P:proteolysis"/>
    <property type="evidence" value="ECO:0007669"/>
    <property type="project" value="UniProtKB-KW"/>
</dbReference>
<evidence type="ECO:0000313" key="10">
    <source>
        <dbReference type="Proteomes" id="UP000005938"/>
    </source>
</evidence>
<dbReference type="PANTHER" id="PTHR30237">
    <property type="entry name" value="MURAMOYLTETRAPEPTIDE CARBOXYPEPTIDASE"/>
    <property type="match status" value="1"/>
</dbReference>
<keyword evidence="2 9" id="KW-0121">Carboxypeptidase</keyword>
<dbReference type="OrthoDB" id="9807329at2"/>
<evidence type="ECO:0000256" key="1">
    <source>
        <dbReference type="ARBA" id="ARBA00010233"/>
    </source>
</evidence>
<dbReference type="PIRSF" id="PIRSF028757">
    <property type="entry name" value="LD-carboxypeptidase"/>
    <property type="match status" value="1"/>
</dbReference>
<keyword evidence="10" id="KW-1185">Reference proteome</keyword>
<comment type="caution">
    <text evidence="9">The sequence shown here is derived from an EMBL/GenBank/DDBJ whole genome shotgun (WGS) entry which is preliminary data.</text>
</comment>
<feature type="active site" description="Charge relay system" evidence="6">
    <location>
        <position position="200"/>
    </location>
</feature>
<dbReference type="eggNOG" id="COG1619">
    <property type="taxonomic scope" value="Bacteria"/>
</dbReference>
<dbReference type="InterPro" id="IPR027461">
    <property type="entry name" value="Carboxypeptidase_A_C_sf"/>
</dbReference>
<dbReference type="Pfam" id="PF17676">
    <property type="entry name" value="Peptidase_S66C"/>
    <property type="match status" value="1"/>
</dbReference>
<feature type="active site" description="Nucleophile" evidence="6">
    <location>
        <position position="109"/>
    </location>
</feature>
<dbReference type="InterPro" id="IPR027478">
    <property type="entry name" value="LdcA_N"/>
</dbReference>
<organism evidence="9 10">
    <name type="scientific">Imtechella halotolerans K1</name>
    <dbReference type="NCBI Taxonomy" id="946077"/>
    <lineage>
        <taxon>Bacteria</taxon>
        <taxon>Pseudomonadati</taxon>
        <taxon>Bacteroidota</taxon>
        <taxon>Flavobacteriia</taxon>
        <taxon>Flavobacteriales</taxon>
        <taxon>Flavobacteriaceae</taxon>
        <taxon>Imtechella</taxon>
    </lineage>
</organism>
<evidence type="ECO:0000259" key="8">
    <source>
        <dbReference type="Pfam" id="PF17676"/>
    </source>
</evidence>
<feature type="active site" description="Charge relay system" evidence="6">
    <location>
        <position position="270"/>
    </location>
</feature>
<evidence type="ECO:0000256" key="3">
    <source>
        <dbReference type="ARBA" id="ARBA00022670"/>
    </source>
</evidence>
<evidence type="ECO:0000256" key="5">
    <source>
        <dbReference type="ARBA" id="ARBA00022825"/>
    </source>
</evidence>
<evidence type="ECO:0000259" key="7">
    <source>
        <dbReference type="Pfam" id="PF02016"/>
    </source>
</evidence>
<dbReference type="SUPFAM" id="SSF52317">
    <property type="entry name" value="Class I glutamine amidotransferase-like"/>
    <property type="match status" value="1"/>
</dbReference>
<dbReference type="Gene3D" id="3.40.50.10740">
    <property type="entry name" value="Class I glutamine amidotransferase-like"/>
    <property type="match status" value="1"/>
</dbReference>
<dbReference type="InterPro" id="IPR040921">
    <property type="entry name" value="Peptidase_S66C"/>
</dbReference>
<proteinExistence type="inferred from homology"/>
<gene>
    <name evidence="9" type="ORF">W5A_03204</name>
</gene>
<protein>
    <submittedName>
        <fullName evidence="9">Peptidase U61, LD-carboxypeptidase A</fullName>
    </submittedName>
</protein>
<accession>I0WHQ1</accession>
<feature type="domain" description="LD-carboxypeptidase C-terminal" evidence="8">
    <location>
        <begin position="169"/>
        <end position="285"/>
    </location>
</feature>
<dbReference type="PANTHER" id="PTHR30237:SF2">
    <property type="entry name" value="MUREIN TETRAPEPTIDE CARBOXYPEPTIDASE"/>
    <property type="match status" value="1"/>
</dbReference>
<evidence type="ECO:0000256" key="4">
    <source>
        <dbReference type="ARBA" id="ARBA00022801"/>
    </source>
</evidence>
<evidence type="ECO:0000256" key="6">
    <source>
        <dbReference type="PIRSR" id="PIRSR028757-1"/>
    </source>
</evidence>
<feature type="domain" description="LD-carboxypeptidase N-terminal" evidence="7">
    <location>
        <begin position="13"/>
        <end position="128"/>
    </location>
</feature>
<dbReference type="Pfam" id="PF02016">
    <property type="entry name" value="Peptidase_S66"/>
    <property type="match status" value="1"/>
</dbReference>
<dbReference type="GO" id="GO:0004180">
    <property type="term" value="F:carboxypeptidase activity"/>
    <property type="evidence" value="ECO:0007669"/>
    <property type="project" value="UniProtKB-KW"/>
</dbReference>